<reference evidence="1 2" key="1">
    <citation type="submission" date="2018-08" db="EMBL/GenBank/DDBJ databases">
        <title>Recombination of ecologically and evolutionarily significant loci maintains genetic cohesion in the Pseudomonas syringae species complex.</title>
        <authorList>
            <person name="Dillon M."/>
            <person name="Thakur S."/>
            <person name="Almeida R.N.D."/>
            <person name="Weir B.S."/>
            <person name="Guttman D.S."/>
        </authorList>
    </citation>
    <scope>NUCLEOTIDE SEQUENCE [LARGE SCALE GENOMIC DNA]</scope>
    <source>
        <strain evidence="1 2">88_10</strain>
    </source>
</reference>
<accession>A0A3M2TKU0</accession>
<organism evidence="1 2">
    <name type="scientific">Pseudomonas syringae pv. maculicola</name>
    <dbReference type="NCBI Taxonomy" id="59511"/>
    <lineage>
        <taxon>Bacteria</taxon>
        <taxon>Pseudomonadati</taxon>
        <taxon>Pseudomonadota</taxon>
        <taxon>Gammaproteobacteria</taxon>
        <taxon>Pseudomonadales</taxon>
        <taxon>Pseudomonadaceae</taxon>
        <taxon>Pseudomonas</taxon>
    </lineage>
</organism>
<gene>
    <name evidence="1" type="ORF">APX70_04500</name>
</gene>
<evidence type="ECO:0000313" key="2">
    <source>
        <dbReference type="Proteomes" id="UP000282378"/>
    </source>
</evidence>
<dbReference type="RefSeq" id="WP_046463615.1">
    <property type="nucleotide sequence ID" value="NZ_LGLH01000016.1"/>
</dbReference>
<proteinExistence type="predicted"/>
<dbReference type="AlphaFoldDB" id="A0A3M2TKU0"/>
<evidence type="ECO:0000313" key="1">
    <source>
        <dbReference type="EMBL" id="RML15330.1"/>
    </source>
</evidence>
<name>A0A3M2TKU0_PSEYM</name>
<dbReference type="Proteomes" id="UP000282378">
    <property type="component" value="Unassembled WGS sequence"/>
</dbReference>
<protein>
    <submittedName>
        <fullName evidence="1">Uncharacterized protein</fullName>
    </submittedName>
</protein>
<dbReference type="EMBL" id="RBNL01005146">
    <property type="protein sequence ID" value="RML15330.1"/>
    <property type="molecule type" value="Genomic_DNA"/>
</dbReference>
<sequence>MHKYLELLAEAANQDFKRVVTGFLLDARPRDGGFRGAIFNDRLNRFEDGESFTTSTIVETYQERGYTVLLTESGSCYVIVSHLLFIEDVVAGVPHTMILRAS</sequence>
<comment type="caution">
    <text evidence="1">The sequence shown here is derived from an EMBL/GenBank/DDBJ whole genome shotgun (WGS) entry which is preliminary data.</text>
</comment>
<dbReference type="GeneID" id="44146341"/>